<organism evidence="2 3">
    <name type="scientific">Ilex paraguariensis</name>
    <name type="common">yerba mate</name>
    <dbReference type="NCBI Taxonomy" id="185542"/>
    <lineage>
        <taxon>Eukaryota</taxon>
        <taxon>Viridiplantae</taxon>
        <taxon>Streptophyta</taxon>
        <taxon>Embryophyta</taxon>
        <taxon>Tracheophyta</taxon>
        <taxon>Spermatophyta</taxon>
        <taxon>Magnoliopsida</taxon>
        <taxon>eudicotyledons</taxon>
        <taxon>Gunneridae</taxon>
        <taxon>Pentapetalae</taxon>
        <taxon>asterids</taxon>
        <taxon>campanulids</taxon>
        <taxon>Aquifoliales</taxon>
        <taxon>Aquifoliaceae</taxon>
        <taxon>Ilex</taxon>
    </lineage>
</organism>
<dbReference type="AlphaFoldDB" id="A0ABC8U0I6"/>
<dbReference type="Proteomes" id="UP001642360">
    <property type="component" value="Unassembled WGS sequence"/>
</dbReference>
<proteinExistence type="predicted"/>
<accession>A0ABC8U0I6</accession>
<protein>
    <submittedName>
        <fullName evidence="2">Uncharacterized protein</fullName>
    </submittedName>
</protein>
<keyword evidence="1" id="KW-1133">Transmembrane helix</keyword>
<comment type="caution">
    <text evidence="2">The sequence shown here is derived from an EMBL/GenBank/DDBJ whole genome shotgun (WGS) entry which is preliminary data.</text>
</comment>
<gene>
    <name evidence="2" type="ORF">ILEXP_LOCUS44973</name>
</gene>
<name>A0ABC8U0I6_9AQUA</name>
<evidence type="ECO:0000256" key="1">
    <source>
        <dbReference type="SAM" id="Phobius"/>
    </source>
</evidence>
<feature type="transmembrane region" description="Helical" evidence="1">
    <location>
        <begin position="72"/>
        <end position="90"/>
    </location>
</feature>
<keyword evidence="1" id="KW-0472">Membrane</keyword>
<evidence type="ECO:0000313" key="2">
    <source>
        <dbReference type="EMBL" id="CAK9175177.1"/>
    </source>
</evidence>
<keyword evidence="3" id="KW-1185">Reference proteome</keyword>
<dbReference type="EMBL" id="CAUOFW020006551">
    <property type="protein sequence ID" value="CAK9175177.1"/>
    <property type="molecule type" value="Genomic_DNA"/>
</dbReference>
<keyword evidence="1" id="KW-0812">Transmembrane</keyword>
<sequence>MSWLLITEKMLVSCIQMCDKNFMISRLSVCKLTSSPMLGLVGILLSQQPCLELCYKNKVSLSSFHFKSSPYLILRYTPATATVFFYAFFFSRSNFVCFLHYHYQCMKVVTWKYLSSVMVPLGTAVRMVKAVSTCKVLFENDIV</sequence>
<reference evidence="2 3" key="1">
    <citation type="submission" date="2024-02" db="EMBL/GenBank/DDBJ databases">
        <authorList>
            <person name="Vignale AGUSTIN F."/>
            <person name="Sosa J E."/>
            <person name="Modenutti C."/>
        </authorList>
    </citation>
    <scope>NUCLEOTIDE SEQUENCE [LARGE SCALE GENOMIC DNA]</scope>
</reference>
<evidence type="ECO:0000313" key="3">
    <source>
        <dbReference type="Proteomes" id="UP001642360"/>
    </source>
</evidence>